<organism evidence="2 3">
    <name type="scientific">Acer yangbiense</name>
    <dbReference type="NCBI Taxonomy" id="1000413"/>
    <lineage>
        <taxon>Eukaryota</taxon>
        <taxon>Viridiplantae</taxon>
        <taxon>Streptophyta</taxon>
        <taxon>Embryophyta</taxon>
        <taxon>Tracheophyta</taxon>
        <taxon>Spermatophyta</taxon>
        <taxon>Magnoliopsida</taxon>
        <taxon>eudicotyledons</taxon>
        <taxon>Gunneridae</taxon>
        <taxon>Pentapetalae</taxon>
        <taxon>rosids</taxon>
        <taxon>malvids</taxon>
        <taxon>Sapindales</taxon>
        <taxon>Sapindaceae</taxon>
        <taxon>Hippocastanoideae</taxon>
        <taxon>Acereae</taxon>
        <taxon>Acer</taxon>
    </lineage>
</organism>
<gene>
    <name evidence="2" type="ORF">EZV62_018570</name>
</gene>
<evidence type="ECO:0000313" key="3">
    <source>
        <dbReference type="Proteomes" id="UP000323000"/>
    </source>
</evidence>
<protein>
    <submittedName>
        <fullName evidence="2">Uncharacterized protein</fullName>
    </submittedName>
</protein>
<dbReference type="InterPro" id="IPR025322">
    <property type="entry name" value="PADRE_dom"/>
</dbReference>
<dbReference type="PANTHER" id="PTHR33052">
    <property type="entry name" value="DUF4228 DOMAIN PROTEIN-RELATED"/>
    <property type="match status" value="1"/>
</dbReference>
<dbReference type="OrthoDB" id="1922322at2759"/>
<reference evidence="3" key="1">
    <citation type="journal article" date="2019" name="Gigascience">
        <title>De novo genome assembly of the endangered Acer yangbiense, a plant species with extremely small populations endemic to Yunnan Province, China.</title>
        <authorList>
            <person name="Yang J."/>
            <person name="Wariss H.M."/>
            <person name="Tao L."/>
            <person name="Zhang R."/>
            <person name="Yun Q."/>
            <person name="Hollingsworth P."/>
            <person name="Dao Z."/>
            <person name="Luo G."/>
            <person name="Guo H."/>
            <person name="Ma Y."/>
            <person name="Sun W."/>
        </authorList>
    </citation>
    <scope>NUCLEOTIDE SEQUENCE [LARGE SCALE GENOMIC DNA]</scope>
    <source>
        <strain evidence="3">cv. Malutang</strain>
    </source>
</reference>
<evidence type="ECO:0000256" key="1">
    <source>
        <dbReference type="SAM" id="MobiDB-lite"/>
    </source>
</evidence>
<comment type="caution">
    <text evidence="2">The sequence shown here is derived from an EMBL/GenBank/DDBJ whole genome shotgun (WGS) entry which is preliminary data.</text>
</comment>
<dbReference type="Proteomes" id="UP000323000">
    <property type="component" value="Chromosome 8"/>
</dbReference>
<sequence length="182" mass="19825">MGNYISCNLSTPLMKSNKAVRVVLPGGEIRQFTEIVKAAELMLECPNFFVANSLSLHIGRRFSALGADEELEFGNVYIMFPMKRVNSVVSAADLSVFFMAANSAAKRIHAAGSSGENRVSPESGGGENEGSVDQNAEDKGSRMSLEGIDIVFPVPGFKYRLVSCRSRKPLLETIKEEPAFTR</sequence>
<dbReference type="AlphaFoldDB" id="A0A5C7HJR6"/>
<name>A0A5C7HJR6_9ROSI</name>
<accession>A0A5C7HJR6</accession>
<proteinExistence type="predicted"/>
<dbReference type="EMBL" id="VAHF01000008">
    <property type="protein sequence ID" value="TXG57257.1"/>
    <property type="molecule type" value="Genomic_DNA"/>
</dbReference>
<dbReference type="Pfam" id="PF14009">
    <property type="entry name" value="PADRE"/>
    <property type="match status" value="1"/>
</dbReference>
<feature type="region of interest" description="Disordered" evidence="1">
    <location>
        <begin position="110"/>
        <end position="139"/>
    </location>
</feature>
<evidence type="ECO:0000313" key="2">
    <source>
        <dbReference type="EMBL" id="TXG57257.1"/>
    </source>
</evidence>
<keyword evidence="3" id="KW-1185">Reference proteome</keyword>